<evidence type="ECO:0000313" key="2">
    <source>
        <dbReference type="EMBL" id="VDK47311.1"/>
    </source>
</evidence>
<dbReference type="AlphaFoldDB" id="A0A3P6RUR2"/>
<dbReference type="Proteomes" id="UP000271889">
    <property type="component" value="Unassembled WGS sequence"/>
</dbReference>
<feature type="region of interest" description="Disordered" evidence="1">
    <location>
        <begin position="59"/>
        <end position="87"/>
    </location>
</feature>
<reference evidence="2 3" key="1">
    <citation type="submission" date="2018-11" db="EMBL/GenBank/DDBJ databases">
        <authorList>
            <consortium name="Pathogen Informatics"/>
        </authorList>
    </citation>
    <scope>NUCLEOTIDE SEQUENCE [LARGE SCALE GENOMIC DNA]</scope>
</reference>
<feature type="compositionally biased region" description="Basic and acidic residues" evidence="1">
    <location>
        <begin position="59"/>
        <end position="75"/>
    </location>
</feature>
<evidence type="ECO:0000256" key="1">
    <source>
        <dbReference type="SAM" id="MobiDB-lite"/>
    </source>
</evidence>
<dbReference type="OrthoDB" id="10550909at2759"/>
<proteinExistence type="predicted"/>
<gene>
    <name evidence="2" type="ORF">CGOC_LOCUS998</name>
</gene>
<sequence length="87" mass="10182">MKSVFLRSRLLTVKQHIQVQSTKKEKKTVGQRLLEQAEKEKREAVTRMRTRSAVRKLLVDEDMNKPKQPKHDDFNKAGQPRAQKTVV</sequence>
<keyword evidence="3" id="KW-1185">Reference proteome</keyword>
<evidence type="ECO:0000313" key="3">
    <source>
        <dbReference type="Proteomes" id="UP000271889"/>
    </source>
</evidence>
<name>A0A3P6RUR2_CYLGO</name>
<organism evidence="2 3">
    <name type="scientific">Cylicostephanus goldi</name>
    <name type="common">Nematode worm</name>
    <dbReference type="NCBI Taxonomy" id="71465"/>
    <lineage>
        <taxon>Eukaryota</taxon>
        <taxon>Metazoa</taxon>
        <taxon>Ecdysozoa</taxon>
        <taxon>Nematoda</taxon>
        <taxon>Chromadorea</taxon>
        <taxon>Rhabditida</taxon>
        <taxon>Rhabditina</taxon>
        <taxon>Rhabditomorpha</taxon>
        <taxon>Strongyloidea</taxon>
        <taxon>Strongylidae</taxon>
        <taxon>Cylicostephanus</taxon>
    </lineage>
</organism>
<dbReference type="EMBL" id="UYRV01001656">
    <property type="protein sequence ID" value="VDK47311.1"/>
    <property type="molecule type" value="Genomic_DNA"/>
</dbReference>
<accession>A0A3P6RUR2</accession>
<protein>
    <submittedName>
        <fullName evidence="2">Uncharacterized protein</fullName>
    </submittedName>
</protein>